<name>A0A0R1ML50_9LACO</name>
<comment type="catalytic activity">
    <reaction evidence="6 7">
        <text>carbamoyl phosphate + L-aspartate = N-carbamoyl-L-aspartate + phosphate + H(+)</text>
        <dbReference type="Rhea" id="RHEA:20013"/>
        <dbReference type="ChEBI" id="CHEBI:15378"/>
        <dbReference type="ChEBI" id="CHEBI:29991"/>
        <dbReference type="ChEBI" id="CHEBI:32814"/>
        <dbReference type="ChEBI" id="CHEBI:43474"/>
        <dbReference type="ChEBI" id="CHEBI:58228"/>
        <dbReference type="EC" id="2.1.3.2"/>
    </reaction>
</comment>
<evidence type="ECO:0000256" key="6">
    <source>
        <dbReference type="ARBA" id="ARBA00048859"/>
    </source>
</evidence>
<feature type="binding site" evidence="7">
    <location>
        <position position="258"/>
    </location>
    <ligand>
        <name>carbamoyl phosphate</name>
        <dbReference type="ChEBI" id="CHEBI:58228"/>
    </ligand>
</feature>
<dbReference type="InterPro" id="IPR036901">
    <property type="entry name" value="Asp/Orn_carbamoylTrfase_sf"/>
</dbReference>
<dbReference type="GO" id="GO:0004070">
    <property type="term" value="F:aspartate carbamoyltransferase activity"/>
    <property type="evidence" value="ECO:0007669"/>
    <property type="project" value="UniProtKB-UniRule"/>
</dbReference>
<dbReference type="OrthoDB" id="9774690at2"/>
<evidence type="ECO:0000256" key="5">
    <source>
        <dbReference type="ARBA" id="ARBA00043884"/>
    </source>
</evidence>
<dbReference type="InterPro" id="IPR006130">
    <property type="entry name" value="Asp/Orn_carbamoylTrfase"/>
</dbReference>
<dbReference type="PRINTS" id="PR00101">
    <property type="entry name" value="ATCASE"/>
</dbReference>
<dbReference type="PANTHER" id="PTHR45753:SF6">
    <property type="entry name" value="ASPARTATE CARBAMOYLTRANSFERASE"/>
    <property type="match status" value="1"/>
</dbReference>
<dbReference type="HAMAP" id="MF_00001">
    <property type="entry name" value="Asp_carb_tr"/>
    <property type="match status" value="1"/>
</dbReference>
<keyword evidence="3 7" id="KW-0808">Transferase</keyword>
<evidence type="ECO:0000313" key="10">
    <source>
        <dbReference type="EMBL" id="KRL08433.1"/>
    </source>
</evidence>
<feature type="binding site" evidence="7">
    <location>
        <position position="132"/>
    </location>
    <ligand>
        <name>carbamoyl phosphate</name>
        <dbReference type="ChEBI" id="CHEBI:58228"/>
    </ligand>
</feature>
<dbReference type="PROSITE" id="PS00097">
    <property type="entry name" value="CARBAMOYLTRANSFERASE"/>
    <property type="match status" value="1"/>
</dbReference>
<dbReference type="NCBIfam" id="NF002032">
    <property type="entry name" value="PRK00856.1"/>
    <property type="match status" value="1"/>
</dbReference>
<sequence>MFTNFVSAHQVSTNDAQALIDRAEAFKAGTPAPAHQPVYAANLFFENSTRTHTSFEMAERKLGLTVIPFDPGHSSVTKGETLRDTIKTLAAIGINIAVIRHPEDTYYEQLLDVSPTLAMVNAGDGAGQHPSQMMLDLMTIHEEFGDFTGLKIGIVGDLSHSRVAHSDADMLTRLGAQVMFSGPKQWFSPEYQQFGPYVPLQELVPQVDVLMLLRVQLERFNNNENAAFSKESYHAQYGVTEQLAQTMKPSAIFMHPAPVNRDVELASVLVDGPQSRIFTQMHNGVFMRMAMLEAVMQARHFGAVPAHSLNH</sequence>
<evidence type="ECO:0000259" key="9">
    <source>
        <dbReference type="Pfam" id="PF02729"/>
    </source>
</evidence>
<dbReference type="InterPro" id="IPR006131">
    <property type="entry name" value="Asp_carbamoyltransf_Asp/Orn-bd"/>
</dbReference>
<dbReference type="PATRIC" id="fig|1423792.3.peg.1645"/>
<reference evidence="10 11" key="1">
    <citation type="journal article" date="2015" name="Genome Announc.">
        <title>Expanding the biotechnology potential of lactobacilli through comparative genomics of 213 strains and associated genera.</title>
        <authorList>
            <person name="Sun Z."/>
            <person name="Harris H.M."/>
            <person name="McCann A."/>
            <person name="Guo C."/>
            <person name="Argimon S."/>
            <person name="Zhang W."/>
            <person name="Yang X."/>
            <person name="Jeffery I.B."/>
            <person name="Cooney J.C."/>
            <person name="Kagawa T.F."/>
            <person name="Liu W."/>
            <person name="Song Y."/>
            <person name="Salvetti E."/>
            <person name="Wrobel A."/>
            <person name="Rasinkangas P."/>
            <person name="Parkhill J."/>
            <person name="Rea M.C."/>
            <person name="O'Sullivan O."/>
            <person name="Ritari J."/>
            <person name="Douillard F.P."/>
            <person name="Paul Ross R."/>
            <person name="Yang R."/>
            <person name="Briner A.E."/>
            <person name="Felis G.E."/>
            <person name="de Vos W.M."/>
            <person name="Barrangou R."/>
            <person name="Klaenhammer T.R."/>
            <person name="Caufield P.W."/>
            <person name="Cui Y."/>
            <person name="Zhang H."/>
            <person name="O'Toole P.W."/>
        </authorList>
    </citation>
    <scope>NUCLEOTIDE SEQUENCE [LARGE SCALE GENOMIC DNA]</scope>
    <source>
        <strain evidence="10 11">DSM 12744</strain>
    </source>
</reference>
<dbReference type="GO" id="GO:0016597">
    <property type="term" value="F:amino acid binding"/>
    <property type="evidence" value="ECO:0007669"/>
    <property type="project" value="InterPro"/>
</dbReference>
<protein>
    <recommendedName>
        <fullName evidence="7">Aspartate carbamoyltransferase</fullName>
        <ecNumber evidence="7">2.1.3.2</ecNumber>
    </recommendedName>
    <alternativeName>
        <fullName evidence="7">Aspartate transcarbamylase</fullName>
        <shortName evidence="7">ATCase</shortName>
    </alternativeName>
</protein>
<organism evidence="10 11">
    <name type="scientific">Schleiferilactobacillus perolens DSM 12744</name>
    <dbReference type="NCBI Taxonomy" id="1423792"/>
    <lineage>
        <taxon>Bacteria</taxon>
        <taxon>Bacillati</taxon>
        <taxon>Bacillota</taxon>
        <taxon>Bacilli</taxon>
        <taxon>Lactobacillales</taxon>
        <taxon>Lactobacillaceae</taxon>
        <taxon>Schleiferilactobacillus</taxon>
    </lineage>
</organism>
<dbReference type="InterPro" id="IPR006132">
    <property type="entry name" value="Asp/Orn_carbamoyltranf_P-bd"/>
</dbReference>
<dbReference type="PRINTS" id="PR00100">
    <property type="entry name" value="AOTCASE"/>
</dbReference>
<dbReference type="GO" id="GO:0006520">
    <property type="term" value="P:amino acid metabolic process"/>
    <property type="evidence" value="ECO:0007669"/>
    <property type="project" value="InterPro"/>
</dbReference>
<keyword evidence="11" id="KW-1185">Reference proteome</keyword>
<dbReference type="InterPro" id="IPR002082">
    <property type="entry name" value="Asp_carbamoyltransf"/>
</dbReference>
<evidence type="ECO:0000313" key="11">
    <source>
        <dbReference type="Proteomes" id="UP000051330"/>
    </source>
</evidence>
<feature type="binding site" evidence="7">
    <location>
        <position position="162"/>
    </location>
    <ligand>
        <name>L-aspartate</name>
        <dbReference type="ChEBI" id="CHEBI:29991"/>
    </ligand>
</feature>
<feature type="binding site" evidence="7">
    <location>
        <position position="129"/>
    </location>
    <ligand>
        <name>carbamoyl phosphate</name>
        <dbReference type="ChEBI" id="CHEBI:58228"/>
    </ligand>
</feature>
<comment type="subunit">
    <text evidence="7">Heterododecamer (2C3:3R2) of six catalytic PyrB chains organized as two trimers (C3), and six regulatory PyrI chains organized as three dimers (R2).</text>
</comment>
<dbReference type="AlphaFoldDB" id="A0A0R1ML50"/>
<feature type="binding site" evidence="7">
    <location>
        <position position="51"/>
    </location>
    <ligand>
        <name>carbamoyl phosphate</name>
        <dbReference type="ChEBI" id="CHEBI:58228"/>
    </ligand>
</feature>
<feature type="binding site" evidence="7">
    <location>
        <position position="50"/>
    </location>
    <ligand>
        <name>carbamoyl phosphate</name>
        <dbReference type="ChEBI" id="CHEBI:58228"/>
    </ligand>
</feature>
<evidence type="ECO:0000256" key="2">
    <source>
        <dbReference type="ARBA" id="ARBA00008896"/>
    </source>
</evidence>
<dbReference type="EMBL" id="AZEC01000023">
    <property type="protein sequence ID" value="KRL08433.1"/>
    <property type="molecule type" value="Genomic_DNA"/>
</dbReference>
<feature type="binding site" evidence="7">
    <location>
        <position position="78"/>
    </location>
    <ligand>
        <name>L-aspartate</name>
        <dbReference type="ChEBI" id="CHEBI:29991"/>
    </ligand>
</feature>
<feature type="binding site" evidence="7">
    <location>
        <position position="100"/>
    </location>
    <ligand>
        <name>carbamoyl phosphate</name>
        <dbReference type="ChEBI" id="CHEBI:58228"/>
    </ligand>
</feature>
<dbReference type="STRING" id="1423792.FD09_GL001624"/>
<dbReference type="NCBIfam" id="TIGR00670">
    <property type="entry name" value="asp_carb_tr"/>
    <property type="match status" value="1"/>
</dbReference>
<feature type="binding site" evidence="7">
    <location>
        <position position="257"/>
    </location>
    <ligand>
        <name>carbamoyl phosphate</name>
        <dbReference type="ChEBI" id="CHEBI:58228"/>
    </ligand>
</feature>
<comment type="pathway">
    <text evidence="1 7">Pyrimidine metabolism; UMP biosynthesis via de novo pathway; (S)-dihydroorotate from bicarbonate: step 2/3.</text>
</comment>
<evidence type="ECO:0000256" key="4">
    <source>
        <dbReference type="ARBA" id="ARBA00022975"/>
    </source>
</evidence>
<comment type="caution">
    <text evidence="10">The sequence shown here is derived from an EMBL/GenBank/DDBJ whole genome shotgun (WGS) entry which is preliminary data.</text>
</comment>
<dbReference type="Gene3D" id="3.40.50.1370">
    <property type="entry name" value="Aspartate/ornithine carbamoyltransferase"/>
    <property type="match status" value="2"/>
</dbReference>
<gene>
    <name evidence="7" type="primary">pyrB</name>
    <name evidence="10" type="ORF">FD09_GL001624</name>
</gene>
<evidence type="ECO:0000256" key="1">
    <source>
        <dbReference type="ARBA" id="ARBA00004852"/>
    </source>
</evidence>
<dbReference type="GO" id="GO:0005829">
    <property type="term" value="C:cytosol"/>
    <property type="evidence" value="ECO:0007669"/>
    <property type="project" value="TreeGrafter"/>
</dbReference>
<dbReference type="RefSeq" id="WP_057822439.1">
    <property type="nucleotide sequence ID" value="NZ_AZEC01000023.1"/>
</dbReference>
<feature type="domain" description="Aspartate/ornithine carbamoyltransferase Asp/Orn-binding" evidence="8">
    <location>
        <begin position="149"/>
        <end position="294"/>
    </location>
</feature>
<dbReference type="Pfam" id="PF02729">
    <property type="entry name" value="OTCace_N"/>
    <property type="match status" value="1"/>
</dbReference>
<accession>A0A0R1ML50</accession>
<dbReference type="EC" id="2.1.3.2" evidence="7"/>
<feature type="domain" description="Aspartate/ornithine carbamoyltransferase carbamoyl-P binding" evidence="9">
    <location>
        <begin position="4"/>
        <end position="142"/>
    </location>
</feature>
<evidence type="ECO:0000256" key="7">
    <source>
        <dbReference type="HAMAP-Rule" id="MF_00001"/>
    </source>
</evidence>
<evidence type="ECO:0000259" key="8">
    <source>
        <dbReference type="Pfam" id="PF00185"/>
    </source>
</evidence>
<evidence type="ECO:0000256" key="3">
    <source>
        <dbReference type="ARBA" id="ARBA00022679"/>
    </source>
</evidence>
<feature type="binding site" evidence="7">
    <location>
        <position position="214"/>
    </location>
    <ligand>
        <name>L-aspartate</name>
        <dbReference type="ChEBI" id="CHEBI:29991"/>
    </ligand>
</feature>
<dbReference type="Pfam" id="PF00185">
    <property type="entry name" value="OTCace"/>
    <property type="match status" value="1"/>
</dbReference>
<dbReference type="GO" id="GO:0044205">
    <property type="term" value="P:'de novo' UMP biosynthetic process"/>
    <property type="evidence" value="ECO:0007669"/>
    <property type="project" value="UniProtKB-UniRule"/>
</dbReference>
<keyword evidence="4 7" id="KW-0665">Pyrimidine biosynthesis</keyword>
<comment type="function">
    <text evidence="5 7">Catalyzes the condensation of carbamoyl phosphate and aspartate to form carbamoyl aspartate and inorganic phosphate, the committed step in the de novo pyrimidine nucleotide biosynthesis pathway.</text>
</comment>
<dbReference type="UniPathway" id="UPA00070">
    <property type="reaction ID" value="UER00116"/>
</dbReference>
<dbReference type="GO" id="GO:0006207">
    <property type="term" value="P:'de novo' pyrimidine nucleobase biosynthetic process"/>
    <property type="evidence" value="ECO:0007669"/>
    <property type="project" value="InterPro"/>
</dbReference>
<comment type="similarity">
    <text evidence="2 7">Belongs to the aspartate/ornithine carbamoyltransferase superfamily. ATCase family.</text>
</comment>
<dbReference type="Proteomes" id="UP000051330">
    <property type="component" value="Unassembled WGS sequence"/>
</dbReference>
<dbReference type="PANTHER" id="PTHR45753">
    <property type="entry name" value="ORNITHINE CARBAMOYLTRANSFERASE, MITOCHONDRIAL"/>
    <property type="match status" value="1"/>
</dbReference>
<proteinExistence type="inferred from homology"/>
<dbReference type="SUPFAM" id="SSF53671">
    <property type="entry name" value="Aspartate/ornithine carbamoyltransferase"/>
    <property type="match status" value="1"/>
</dbReference>